<dbReference type="Proteomes" id="UP000009131">
    <property type="component" value="Unassembled WGS sequence"/>
</dbReference>
<keyword evidence="5" id="KW-1185">Reference proteome</keyword>
<dbReference type="eggNOG" id="ENOG502RZ5C">
    <property type="taxonomic scope" value="Eukaryota"/>
</dbReference>
<proteinExistence type="predicted"/>
<keyword evidence="1" id="KW-0378">Hydrolase</keyword>
<dbReference type="EMBL" id="BABT02000241">
    <property type="protein sequence ID" value="GAA99886.1"/>
    <property type="molecule type" value="Genomic_DNA"/>
</dbReference>
<dbReference type="OrthoDB" id="4138492at2759"/>
<dbReference type="PANTHER" id="PTHR41814">
    <property type="entry name" value="EXPRESSED PROTEIN"/>
    <property type="match status" value="1"/>
</dbReference>
<keyword evidence="3" id="KW-0732">Signal</keyword>
<dbReference type="InterPro" id="IPR012341">
    <property type="entry name" value="6hp_glycosidase-like_sf"/>
</dbReference>
<dbReference type="Pfam" id="PF07470">
    <property type="entry name" value="Glyco_hydro_88"/>
    <property type="match status" value="1"/>
</dbReference>
<dbReference type="RefSeq" id="XP_014566805.1">
    <property type="nucleotide sequence ID" value="XM_014711319.1"/>
</dbReference>
<feature type="compositionally biased region" description="Polar residues" evidence="2">
    <location>
        <begin position="63"/>
        <end position="88"/>
    </location>
</feature>
<evidence type="ECO:0000256" key="2">
    <source>
        <dbReference type="SAM" id="MobiDB-lite"/>
    </source>
</evidence>
<reference evidence="4 5" key="2">
    <citation type="journal article" date="2012" name="Open Biol.">
        <title>Characteristics of nucleosomes and linker DNA regions on the genome of the basidiomycete Mixia osmundae revealed by mono- and dinucleosome mapping.</title>
        <authorList>
            <person name="Nishida H."/>
            <person name="Kondo S."/>
            <person name="Matsumoto T."/>
            <person name="Suzuki Y."/>
            <person name="Yoshikawa H."/>
            <person name="Taylor T.D."/>
            <person name="Sugiyama J."/>
        </authorList>
    </citation>
    <scope>NUCLEOTIDE SEQUENCE [LARGE SCALE GENOMIC DNA]</scope>
    <source>
        <strain evidence="5">CBS 9802 / IAM 14324 / JCM 22182 / KY 12970</strain>
    </source>
</reference>
<evidence type="ECO:0000313" key="5">
    <source>
        <dbReference type="Proteomes" id="UP000009131"/>
    </source>
</evidence>
<dbReference type="GO" id="GO:0005975">
    <property type="term" value="P:carbohydrate metabolic process"/>
    <property type="evidence" value="ECO:0007669"/>
    <property type="project" value="InterPro"/>
</dbReference>
<dbReference type="InterPro" id="IPR008928">
    <property type="entry name" value="6-hairpin_glycosidase_sf"/>
</dbReference>
<dbReference type="AlphaFoldDB" id="G7EAM6"/>
<feature type="signal peptide" evidence="3">
    <location>
        <begin position="1"/>
        <end position="23"/>
    </location>
</feature>
<dbReference type="InterPro" id="IPR010905">
    <property type="entry name" value="Glyco_hydro_88"/>
</dbReference>
<feature type="compositionally biased region" description="Basic residues" evidence="2">
    <location>
        <begin position="50"/>
        <end position="62"/>
    </location>
</feature>
<evidence type="ECO:0000256" key="1">
    <source>
        <dbReference type="ARBA" id="ARBA00022801"/>
    </source>
</evidence>
<dbReference type="HOGENOM" id="CLU_037534_0_0_1"/>
<feature type="region of interest" description="Disordered" evidence="2">
    <location>
        <begin position="50"/>
        <end position="143"/>
    </location>
</feature>
<feature type="compositionally biased region" description="Low complexity" evidence="2">
    <location>
        <begin position="89"/>
        <end position="109"/>
    </location>
</feature>
<evidence type="ECO:0008006" key="6">
    <source>
        <dbReference type="Google" id="ProtNLM"/>
    </source>
</evidence>
<dbReference type="PANTHER" id="PTHR41814:SF1">
    <property type="entry name" value="CELLULASE"/>
    <property type="match status" value="1"/>
</dbReference>
<accession>G7EAM6</accession>
<dbReference type="GO" id="GO:0016787">
    <property type="term" value="F:hydrolase activity"/>
    <property type="evidence" value="ECO:0007669"/>
    <property type="project" value="UniProtKB-KW"/>
</dbReference>
<evidence type="ECO:0000313" key="4">
    <source>
        <dbReference type="EMBL" id="GAA99886.1"/>
    </source>
</evidence>
<dbReference type="SUPFAM" id="SSF48208">
    <property type="entry name" value="Six-hairpin glycosidases"/>
    <property type="match status" value="1"/>
</dbReference>
<sequence length="515" mass="54752">MRFVVYLTALAPLLALASDAASGNQLQQVRLSMGSSESSDKRTLTLRVKKVQRKKKVTKHPAKSTSGRKASPSTKRATLTKKPISTATSRSTIPVSSKVSSTSTKTGTKAPITISIAHPSSTRVDIRTSTAPSKTTAATHTSTSAPLLSSGLLQLVKTDLASVATDSWVIGTQLETLTEYDYPDLSVYGSTPFPVLGLGMVPNEISAIVQKVLARSDGTGPLTFGDGATGDPASLGTGYILASYYADDSTPDLYAQPWTAASKSQRVGDAASLVSAVYNQLQYLLVNVTRDSNGAISHRADQTQLWSDNVYMSMPFIAYYGVATGNRTMLQLAVTQCQAYFKSMTDSTGTMKHIVGGSWGDGGHWATGNAWTAAGMLRVLATVRKSPWAASMASQQASLVSMVQTVVSNSWKTALSNGALPNYPDTKYNFADAASTALMASATYRLAAMGYASAANIDAAERGRMFVQQNVGSDGWLAHVVDPLSWNDMLTGSKHSPEAQAFVLLMSAAYRDWRT</sequence>
<comment type="caution">
    <text evidence="4">The sequence shown here is derived from an EMBL/GenBank/DDBJ whole genome shotgun (WGS) entry which is preliminary data.</text>
</comment>
<dbReference type="Gene3D" id="1.50.10.10">
    <property type="match status" value="1"/>
</dbReference>
<dbReference type="OMA" id="WSDNVYM"/>
<organism evidence="4 5">
    <name type="scientific">Mixia osmundae (strain CBS 9802 / IAM 14324 / JCM 22182 / KY 12970)</name>
    <dbReference type="NCBI Taxonomy" id="764103"/>
    <lineage>
        <taxon>Eukaryota</taxon>
        <taxon>Fungi</taxon>
        <taxon>Dikarya</taxon>
        <taxon>Basidiomycota</taxon>
        <taxon>Pucciniomycotina</taxon>
        <taxon>Mixiomycetes</taxon>
        <taxon>Mixiales</taxon>
        <taxon>Mixiaceae</taxon>
        <taxon>Mixia</taxon>
    </lineage>
</organism>
<reference evidence="4 5" key="1">
    <citation type="journal article" date="2011" name="J. Gen. Appl. Microbiol.">
        <title>Draft genome sequencing of the enigmatic basidiomycete Mixia osmundae.</title>
        <authorList>
            <person name="Nishida H."/>
            <person name="Nagatsuka Y."/>
            <person name="Sugiyama J."/>
        </authorList>
    </citation>
    <scope>NUCLEOTIDE SEQUENCE [LARGE SCALE GENOMIC DNA]</scope>
    <source>
        <strain evidence="5">CBS 9802 / IAM 14324 / JCM 22182 / KY 12970</strain>
    </source>
</reference>
<feature type="compositionally biased region" description="Low complexity" evidence="2">
    <location>
        <begin position="128"/>
        <end position="143"/>
    </location>
</feature>
<protein>
    <recommendedName>
        <fullName evidence="6">Six-hairpin glycosidase</fullName>
    </recommendedName>
</protein>
<dbReference type="STRING" id="764103.G7EAM6"/>
<dbReference type="InParanoid" id="G7EAM6"/>
<evidence type="ECO:0000256" key="3">
    <source>
        <dbReference type="SAM" id="SignalP"/>
    </source>
</evidence>
<gene>
    <name evidence="4" type="primary">Mo06589</name>
    <name evidence="4" type="ORF">E5Q_06589</name>
</gene>
<feature type="chain" id="PRO_5009955909" description="Six-hairpin glycosidase" evidence="3">
    <location>
        <begin position="24"/>
        <end position="515"/>
    </location>
</feature>
<name>G7EAM6_MIXOS</name>